<evidence type="ECO:0000259" key="3">
    <source>
        <dbReference type="PROSITE" id="PS50006"/>
    </source>
</evidence>
<dbReference type="Proteomes" id="UP000288052">
    <property type="component" value="Unassembled WGS sequence"/>
</dbReference>
<evidence type="ECO:0000256" key="1">
    <source>
        <dbReference type="ARBA" id="ARBA00022553"/>
    </source>
</evidence>
<accession>A0A430F6G5</accession>
<dbReference type="AlphaFoldDB" id="A0A430F6G5"/>
<dbReference type="SMART" id="SM00240">
    <property type="entry name" value="FHA"/>
    <property type="match status" value="1"/>
</dbReference>
<evidence type="ECO:0000313" key="4">
    <source>
        <dbReference type="EMBL" id="RSX47193.1"/>
    </source>
</evidence>
<gene>
    <name evidence="4" type="ORF">D2E22_1377</name>
</gene>
<protein>
    <submittedName>
        <fullName evidence="4">FHA domain-containing protein</fullName>
    </submittedName>
</protein>
<dbReference type="InterPro" id="IPR000253">
    <property type="entry name" value="FHA_dom"/>
</dbReference>
<name>A0A430F6G5_9BIFI</name>
<keyword evidence="1" id="KW-0597">Phosphoprotein</keyword>
<dbReference type="PROSITE" id="PS50006">
    <property type="entry name" value="FHA_DOMAIN"/>
    <property type="match status" value="1"/>
</dbReference>
<proteinExistence type="predicted"/>
<dbReference type="Gene3D" id="2.60.200.20">
    <property type="match status" value="1"/>
</dbReference>
<dbReference type="Pfam" id="PF00498">
    <property type="entry name" value="FHA"/>
    <property type="match status" value="1"/>
</dbReference>
<feature type="domain" description="FHA" evidence="3">
    <location>
        <begin position="173"/>
        <end position="227"/>
    </location>
</feature>
<feature type="region of interest" description="Disordered" evidence="2">
    <location>
        <begin position="28"/>
        <end position="87"/>
    </location>
</feature>
<dbReference type="RefSeq" id="WP_241218282.1">
    <property type="nucleotide sequence ID" value="NZ_QXGI01000005.1"/>
</dbReference>
<dbReference type="CDD" id="cd00060">
    <property type="entry name" value="FHA"/>
    <property type="match status" value="1"/>
</dbReference>
<reference evidence="4 5" key="1">
    <citation type="submission" date="2018-09" db="EMBL/GenBank/DDBJ databases">
        <title>Characterization of the phylogenetic diversity of five novel species belonging to the genus Bifidobacterium.</title>
        <authorList>
            <person name="Lugli G.A."/>
            <person name="Duranti S."/>
            <person name="Milani C."/>
        </authorList>
    </citation>
    <scope>NUCLEOTIDE SEQUENCE [LARGE SCALE GENOMIC DNA]</scope>
    <source>
        <strain evidence="4 5">2020B</strain>
    </source>
</reference>
<sequence length="264" mass="28311">MQKLPYPPAPEMGWYADDEVEADMLVPEHGDAAPQQTTQQDIFEARPASTDAQPVATAQPEPAVAGAGAMDGQPSSDAASAFAQPEPVAAAESLHAEAHIGATTSEQPALIPDDSYNAHLGDDLEYTAEEGAEGSDEWDGTVLSTAFMKKEPRHVYRLVNEVTGQSIVVDMGVLMGRKPSQDIPQGAKSVRLVDPTRTVSRNHAAISFDQDGSLWIEDYGSLNGTYVVDGEDERQVVKGTPMRLTAPCKVRIGDQIFDFEDAAE</sequence>
<dbReference type="InterPro" id="IPR008984">
    <property type="entry name" value="SMAD_FHA_dom_sf"/>
</dbReference>
<comment type="caution">
    <text evidence="4">The sequence shown here is derived from an EMBL/GenBank/DDBJ whole genome shotgun (WGS) entry which is preliminary data.</text>
</comment>
<keyword evidence="5" id="KW-1185">Reference proteome</keyword>
<evidence type="ECO:0000313" key="5">
    <source>
        <dbReference type="Proteomes" id="UP000288052"/>
    </source>
</evidence>
<organism evidence="4 5">
    <name type="scientific">Bifidobacterium castoris</name>
    <dbReference type="NCBI Taxonomy" id="2306972"/>
    <lineage>
        <taxon>Bacteria</taxon>
        <taxon>Bacillati</taxon>
        <taxon>Actinomycetota</taxon>
        <taxon>Actinomycetes</taxon>
        <taxon>Bifidobacteriales</taxon>
        <taxon>Bifidobacteriaceae</taxon>
        <taxon>Bifidobacterium</taxon>
    </lineage>
</organism>
<evidence type="ECO:0000256" key="2">
    <source>
        <dbReference type="SAM" id="MobiDB-lite"/>
    </source>
</evidence>
<dbReference type="EMBL" id="QXGI01000005">
    <property type="protein sequence ID" value="RSX47193.1"/>
    <property type="molecule type" value="Genomic_DNA"/>
</dbReference>
<dbReference type="SUPFAM" id="SSF49879">
    <property type="entry name" value="SMAD/FHA domain"/>
    <property type="match status" value="1"/>
</dbReference>